<reference evidence="3 4" key="1">
    <citation type="submission" date="2016-06" db="EMBL/GenBank/DDBJ databases">
        <authorList>
            <person name="Kjaerup R.B."/>
            <person name="Dalgaard T.S."/>
            <person name="Juul-Madsen H.R."/>
        </authorList>
    </citation>
    <scope>NUCLEOTIDE SEQUENCE [LARGE SCALE GENOMIC DNA]</scope>
    <source>
        <strain evidence="3 4">DSM 43904</strain>
    </source>
</reference>
<dbReference type="Proteomes" id="UP000198217">
    <property type="component" value="Chromosome I"/>
</dbReference>
<name>A0A1C5HAM2_9ACTN</name>
<dbReference type="Pfam" id="PF26136">
    <property type="entry name" value="SCO6045_C"/>
    <property type="match status" value="1"/>
</dbReference>
<feature type="compositionally biased region" description="Low complexity" evidence="1">
    <location>
        <begin position="78"/>
        <end position="89"/>
    </location>
</feature>
<accession>A0A1C5HAM2</accession>
<feature type="domain" description="SCO6045-like C-terminal" evidence="2">
    <location>
        <begin position="94"/>
        <end position="177"/>
    </location>
</feature>
<dbReference type="InterPro" id="IPR058711">
    <property type="entry name" value="SCO6045-like_C"/>
</dbReference>
<dbReference type="AlphaFoldDB" id="A0A1C5HAM2"/>
<keyword evidence="4" id="KW-1185">Reference proteome</keyword>
<gene>
    <name evidence="3" type="ORF">GA0070609_1266</name>
</gene>
<feature type="compositionally biased region" description="Low complexity" evidence="1">
    <location>
        <begin position="43"/>
        <end position="54"/>
    </location>
</feature>
<sequence length="236" mass="24174">MTAVPLPTGPAARPADGRTNRPTVDRTVPSTVDVTTRPADSGPAARPADDLAAPRADDLVTARPGNDDPAAGPATEVAARAADGPAARPATDLAARQAELVAALVAGAPVPPGFDPAPLAAARAALLRKRAGDVARHWPLLAAGFGAAWPATFAGWAAGRPTAGSLRDGWDLARALRERGALPPLGAEELAVREATDRYDGHRPPRPRRLPALGRAGGAVAVQLAGRVRLLRPARR</sequence>
<dbReference type="EMBL" id="LT607750">
    <property type="protein sequence ID" value="SCG43086.1"/>
    <property type="molecule type" value="Genomic_DNA"/>
</dbReference>
<organism evidence="3 4">
    <name type="scientific">Micromonospora echinaurantiaca</name>
    <dbReference type="NCBI Taxonomy" id="47857"/>
    <lineage>
        <taxon>Bacteria</taxon>
        <taxon>Bacillati</taxon>
        <taxon>Actinomycetota</taxon>
        <taxon>Actinomycetes</taxon>
        <taxon>Micromonosporales</taxon>
        <taxon>Micromonosporaceae</taxon>
        <taxon>Micromonospora</taxon>
    </lineage>
</organism>
<protein>
    <recommendedName>
        <fullName evidence="2">SCO6045-like C-terminal domain-containing protein</fullName>
    </recommendedName>
</protein>
<evidence type="ECO:0000256" key="1">
    <source>
        <dbReference type="SAM" id="MobiDB-lite"/>
    </source>
</evidence>
<proteinExistence type="predicted"/>
<evidence type="ECO:0000313" key="4">
    <source>
        <dbReference type="Proteomes" id="UP000198217"/>
    </source>
</evidence>
<feature type="region of interest" description="Disordered" evidence="1">
    <location>
        <begin position="1"/>
        <end position="89"/>
    </location>
</feature>
<evidence type="ECO:0000313" key="3">
    <source>
        <dbReference type="EMBL" id="SCG43086.1"/>
    </source>
</evidence>
<evidence type="ECO:0000259" key="2">
    <source>
        <dbReference type="Pfam" id="PF26136"/>
    </source>
</evidence>